<reference evidence="1" key="2">
    <citation type="submission" date="2021-04" db="EMBL/GenBank/DDBJ databases">
        <authorList>
            <person name="Gilroy R."/>
        </authorList>
    </citation>
    <scope>NUCLEOTIDE SEQUENCE</scope>
    <source>
        <strain evidence="1">3436</strain>
    </source>
</reference>
<evidence type="ECO:0000313" key="1">
    <source>
        <dbReference type="EMBL" id="HIZ48796.1"/>
    </source>
</evidence>
<gene>
    <name evidence="1" type="ORF">H9810_08765</name>
</gene>
<dbReference type="Gene3D" id="2.60.200.20">
    <property type="match status" value="1"/>
</dbReference>
<dbReference type="CDD" id="cd00060">
    <property type="entry name" value="FHA"/>
    <property type="match status" value="1"/>
</dbReference>
<protein>
    <recommendedName>
        <fullName evidence="3">FHA domain-containing protein</fullName>
    </recommendedName>
</protein>
<dbReference type="SUPFAM" id="SSF49879">
    <property type="entry name" value="SMAD/FHA domain"/>
    <property type="match status" value="1"/>
</dbReference>
<comment type="caution">
    <text evidence="1">The sequence shown here is derived from an EMBL/GenBank/DDBJ whole genome shotgun (WGS) entry which is preliminary data.</text>
</comment>
<evidence type="ECO:0000313" key="2">
    <source>
        <dbReference type="Proteomes" id="UP000824031"/>
    </source>
</evidence>
<accession>A0A9D2F4A0</accession>
<dbReference type="EMBL" id="DXBO01000127">
    <property type="protein sequence ID" value="HIZ48796.1"/>
    <property type="molecule type" value="Genomic_DNA"/>
</dbReference>
<evidence type="ECO:0008006" key="3">
    <source>
        <dbReference type="Google" id="ProtNLM"/>
    </source>
</evidence>
<proteinExistence type="predicted"/>
<dbReference type="InterPro" id="IPR008984">
    <property type="entry name" value="SMAD_FHA_dom_sf"/>
</dbReference>
<sequence>MTLTQCDNGHFYDSDKYPACPYCNTDLQGETDIVHTREGESPAIQAAQPAGPVAGWLVVTDGPKRGQDLRLGVGRSFLGLDAAGAPVTLSPDAPLGTRQAVLVYDGQAGTFTLLPGSSQQLCYLAGQAVLEARPLTGGEELKLGDATLRFVPFCGADFHW</sequence>
<reference evidence="1" key="1">
    <citation type="journal article" date="2021" name="PeerJ">
        <title>Extensive microbial diversity within the chicken gut microbiome revealed by metagenomics and culture.</title>
        <authorList>
            <person name="Gilroy R."/>
            <person name="Ravi A."/>
            <person name="Getino M."/>
            <person name="Pursley I."/>
            <person name="Horton D.L."/>
            <person name="Alikhan N.F."/>
            <person name="Baker D."/>
            <person name="Gharbi K."/>
            <person name="Hall N."/>
            <person name="Watson M."/>
            <person name="Adriaenssens E.M."/>
            <person name="Foster-Nyarko E."/>
            <person name="Jarju S."/>
            <person name="Secka A."/>
            <person name="Antonio M."/>
            <person name="Oren A."/>
            <person name="Chaudhuri R.R."/>
            <person name="La Ragione R."/>
            <person name="Hildebrand F."/>
            <person name="Pallen M.J."/>
        </authorList>
    </citation>
    <scope>NUCLEOTIDE SEQUENCE</scope>
    <source>
        <strain evidence="1">3436</strain>
    </source>
</reference>
<dbReference type="Proteomes" id="UP000824031">
    <property type="component" value="Unassembled WGS sequence"/>
</dbReference>
<dbReference type="AlphaFoldDB" id="A0A9D2F4A0"/>
<name>A0A9D2F4A0_9FIRM</name>
<organism evidence="1 2">
    <name type="scientific">Candidatus Gemmiger excrementavium</name>
    <dbReference type="NCBI Taxonomy" id="2838608"/>
    <lineage>
        <taxon>Bacteria</taxon>
        <taxon>Bacillati</taxon>
        <taxon>Bacillota</taxon>
        <taxon>Clostridia</taxon>
        <taxon>Eubacteriales</taxon>
        <taxon>Gemmiger</taxon>
    </lineage>
</organism>